<proteinExistence type="inferred from homology"/>
<dbReference type="Pfam" id="PF00589">
    <property type="entry name" value="Phage_integrase"/>
    <property type="match status" value="1"/>
</dbReference>
<dbReference type="PROSITE" id="PS51898">
    <property type="entry name" value="TYR_RECOMBINASE"/>
    <property type="match status" value="1"/>
</dbReference>
<keyword evidence="2" id="KW-0229">DNA integration</keyword>
<dbReference type="GO" id="GO:0015074">
    <property type="term" value="P:DNA integration"/>
    <property type="evidence" value="ECO:0007669"/>
    <property type="project" value="UniProtKB-KW"/>
</dbReference>
<sequence>MKYGPNVNLKTKNTRRFPMKKINAIKSYTLKNGQKKYRFTIRIDKKHVTSRNGFYTYDDAALAYLNLKQEIMENKYRVDQNLITFKEVYDDWMPRYRQSIRDTTYFNIHRSFEHYILPLFGKKYVNKITIRDCQEAVDDWINTIASYKPLFLRTRKILDEAVRLEYIDSNPMRKIVLPTTTVKIKKVIANRREKNFYSLEELQRFLDAAHRTGLQQFAYFRTVAYTGMRRGESLILKWSDIDFDKSLISVTKTLVYSSEYRRYEIHPTKNGLNRTLIMDDETMEILSAWKEVQKSFKNNDNLVFTNRLGNYWSSRVINDWQQALIVTGKYLMH</sequence>
<accession>A0A837RGM4</accession>
<evidence type="ECO:0000256" key="2">
    <source>
        <dbReference type="ARBA" id="ARBA00022908"/>
    </source>
</evidence>
<dbReference type="InterPro" id="IPR002104">
    <property type="entry name" value="Integrase_catalytic"/>
</dbReference>
<evidence type="ECO:0000259" key="5">
    <source>
        <dbReference type="PROSITE" id="PS51898"/>
    </source>
</evidence>
<dbReference type="InterPro" id="IPR004107">
    <property type="entry name" value="Integrase_SAM-like_N"/>
</dbReference>
<dbReference type="InterPro" id="IPR013762">
    <property type="entry name" value="Integrase-like_cat_sf"/>
</dbReference>
<dbReference type="GO" id="GO:0003677">
    <property type="term" value="F:DNA binding"/>
    <property type="evidence" value="ECO:0007669"/>
    <property type="project" value="UniProtKB-KW"/>
</dbReference>
<dbReference type="EMBL" id="AZDB01000075">
    <property type="protein sequence ID" value="KRK40544.1"/>
    <property type="molecule type" value="Genomic_DNA"/>
</dbReference>
<feature type="domain" description="Tyr recombinase" evidence="5">
    <location>
        <begin position="192"/>
        <end position="333"/>
    </location>
</feature>
<evidence type="ECO:0000256" key="4">
    <source>
        <dbReference type="ARBA" id="ARBA00023172"/>
    </source>
</evidence>
<name>A0A837RGM4_9LACO</name>
<dbReference type="GO" id="GO:0006310">
    <property type="term" value="P:DNA recombination"/>
    <property type="evidence" value="ECO:0007669"/>
    <property type="project" value="UniProtKB-KW"/>
</dbReference>
<gene>
    <name evidence="6" type="ORF">FD26_GL002002</name>
</gene>
<keyword evidence="4" id="KW-0233">DNA recombination</keyword>
<comment type="similarity">
    <text evidence="1">Belongs to the 'phage' integrase family.</text>
</comment>
<evidence type="ECO:0000256" key="1">
    <source>
        <dbReference type="ARBA" id="ARBA00008857"/>
    </source>
</evidence>
<dbReference type="PANTHER" id="PTHR30629:SF2">
    <property type="entry name" value="PROPHAGE INTEGRASE INTS-RELATED"/>
    <property type="match status" value="1"/>
</dbReference>
<dbReference type="Pfam" id="PF14659">
    <property type="entry name" value="Phage_int_SAM_3"/>
    <property type="match status" value="1"/>
</dbReference>
<dbReference type="CDD" id="cd01189">
    <property type="entry name" value="INT_ICEBs1_C_like"/>
    <property type="match status" value="1"/>
</dbReference>
<organism evidence="6 7">
    <name type="scientific">Companilactobacillus crustorum JCM 15951</name>
    <dbReference type="NCBI Taxonomy" id="1423737"/>
    <lineage>
        <taxon>Bacteria</taxon>
        <taxon>Bacillati</taxon>
        <taxon>Bacillota</taxon>
        <taxon>Bacilli</taxon>
        <taxon>Lactobacillales</taxon>
        <taxon>Lactobacillaceae</taxon>
        <taxon>Companilactobacillus</taxon>
    </lineage>
</organism>
<dbReference type="InterPro" id="IPR050808">
    <property type="entry name" value="Phage_Integrase"/>
</dbReference>
<dbReference type="Gene3D" id="1.10.443.10">
    <property type="entry name" value="Intergrase catalytic core"/>
    <property type="match status" value="1"/>
</dbReference>
<dbReference type="InterPro" id="IPR011010">
    <property type="entry name" value="DNA_brk_join_enz"/>
</dbReference>
<evidence type="ECO:0000256" key="3">
    <source>
        <dbReference type="ARBA" id="ARBA00023125"/>
    </source>
</evidence>
<comment type="caution">
    <text evidence="6">The sequence shown here is derived from an EMBL/GenBank/DDBJ whole genome shotgun (WGS) entry which is preliminary data.</text>
</comment>
<protein>
    <submittedName>
        <fullName evidence="6">Prophage Lp3 protein 1, integrase</fullName>
    </submittedName>
</protein>
<dbReference type="SUPFAM" id="SSF56349">
    <property type="entry name" value="DNA breaking-rejoining enzymes"/>
    <property type="match status" value="1"/>
</dbReference>
<keyword evidence="3" id="KW-0238">DNA-binding</keyword>
<dbReference type="Gene3D" id="1.10.150.130">
    <property type="match status" value="1"/>
</dbReference>
<dbReference type="PANTHER" id="PTHR30629">
    <property type="entry name" value="PROPHAGE INTEGRASE"/>
    <property type="match status" value="1"/>
</dbReference>
<dbReference type="AlphaFoldDB" id="A0A837RGM4"/>
<dbReference type="Proteomes" id="UP000050964">
    <property type="component" value="Unassembled WGS sequence"/>
</dbReference>
<reference evidence="6 7" key="1">
    <citation type="journal article" date="2015" name="Genome Announc.">
        <title>Expanding the biotechnology potential of lactobacilli through comparative genomics of 213 strains and associated genera.</title>
        <authorList>
            <person name="Sun Z."/>
            <person name="Harris H.M."/>
            <person name="McCann A."/>
            <person name="Guo C."/>
            <person name="Argimon S."/>
            <person name="Zhang W."/>
            <person name="Yang X."/>
            <person name="Jeffery I.B."/>
            <person name="Cooney J.C."/>
            <person name="Kagawa T.F."/>
            <person name="Liu W."/>
            <person name="Song Y."/>
            <person name="Salvetti E."/>
            <person name="Wrobel A."/>
            <person name="Rasinkangas P."/>
            <person name="Parkhill J."/>
            <person name="Rea M.C."/>
            <person name="O'Sullivan O."/>
            <person name="Ritari J."/>
            <person name="Douillard F.P."/>
            <person name="Paul Ross R."/>
            <person name="Yang R."/>
            <person name="Briner A.E."/>
            <person name="Felis G.E."/>
            <person name="de Vos W.M."/>
            <person name="Barrangou R."/>
            <person name="Klaenhammer T.R."/>
            <person name="Caufield P.W."/>
            <person name="Cui Y."/>
            <person name="Zhang H."/>
            <person name="O'Toole P.W."/>
        </authorList>
    </citation>
    <scope>NUCLEOTIDE SEQUENCE [LARGE SCALE GENOMIC DNA]</scope>
    <source>
        <strain evidence="6 7">JCM 15951</strain>
    </source>
</reference>
<evidence type="ECO:0000313" key="7">
    <source>
        <dbReference type="Proteomes" id="UP000050964"/>
    </source>
</evidence>
<dbReference type="InterPro" id="IPR010998">
    <property type="entry name" value="Integrase_recombinase_N"/>
</dbReference>
<evidence type="ECO:0000313" key="6">
    <source>
        <dbReference type="EMBL" id="KRK40544.1"/>
    </source>
</evidence>